<dbReference type="AlphaFoldDB" id="A0A3M7F2C4"/>
<gene>
    <name evidence="2" type="ORF">D0861_07763</name>
</gene>
<dbReference type="Proteomes" id="UP000268823">
    <property type="component" value="Unassembled WGS sequence"/>
</dbReference>
<organism evidence="2 3">
    <name type="scientific">Hortaea werneckii</name>
    <name type="common">Black yeast</name>
    <name type="synonym">Cladosporium werneckii</name>
    <dbReference type="NCBI Taxonomy" id="91943"/>
    <lineage>
        <taxon>Eukaryota</taxon>
        <taxon>Fungi</taxon>
        <taxon>Dikarya</taxon>
        <taxon>Ascomycota</taxon>
        <taxon>Pezizomycotina</taxon>
        <taxon>Dothideomycetes</taxon>
        <taxon>Dothideomycetidae</taxon>
        <taxon>Mycosphaerellales</taxon>
        <taxon>Teratosphaeriaceae</taxon>
        <taxon>Hortaea</taxon>
    </lineage>
</organism>
<dbReference type="EMBL" id="QWIR01000204">
    <property type="protein sequence ID" value="RMY82711.1"/>
    <property type="molecule type" value="Genomic_DNA"/>
</dbReference>
<reference evidence="2 3" key="1">
    <citation type="journal article" date="2018" name="BMC Genomics">
        <title>Genomic evidence for intraspecific hybridization in a clonal and extremely halotolerant yeast.</title>
        <authorList>
            <person name="Gostincar C."/>
            <person name="Stajich J.E."/>
            <person name="Zupancic J."/>
            <person name="Zalar P."/>
            <person name="Gunde-Cimerman N."/>
        </authorList>
    </citation>
    <scope>NUCLEOTIDE SEQUENCE [LARGE SCALE GENOMIC DNA]</scope>
    <source>
        <strain evidence="2 3">EXF-2788</strain>
    </source>
</reference>
<evidence type="ECO:0000313" key="3">
    <source>
        <dbReference type="Proteomes" id="UP000268823"/>
    </source>
</evidence>
<protein>
    <submittedName>
        <fullName evidence="2">Uncharacterized protein</fullName>
    </submittedName>
</protein>
<accession>A0A3M7F2C4</accession>
<evidence type="ECO:0000313" key="2">
    <source>
        <dbReference type="EMBL" id="RMY82711.1"/>
    </source>
</evidence>
<name>A0A3M7F2C4_HORWE</name>
<dbReference type="OrthoDB" id="10489738at2759"/>
<proteinExistence type="predicted"/>
<comment type="caution">
    <text evidence="2">The sequence shown here is derived from an EMBL/GenBank/DDBJ whole genome shotgun (WGS) entry which is preliminary data.</text>
</comment>
<evidence type="ECO:0000256" key="1">
    <source>
        <dbReference type="SAM" id="MobiDB-lite"/>
    </source>
</evidence>
<sequence>MPERLLCADARELRSRAHVTSSPFGRDCIQDSARDTLPEQDFQEELSEGAHILASLPWPRQVDHQGPRGISMSSASSPPVWTEQKKQSMQ</sequence>
<feature type="region of interest" description="Disordered" evidence="1">
    <location>
        <begin position="57"/>
        <end position="90"/>
    </location>
</feature>